<dbReference type="PANTHER" id="PTHR43173:SF19">
    <property type="entry name" value="AARF DOMAIN-CONTAINING PROTEIN KINASE 1"/>
    <property type="match status" value="1"/>
</dbReference>
<dbReference type="GO" id="GO:0007005">
    <property type="term" value="P:mitochondrion organization"/>
    <property type="evidence" value="ECO:0007669"/>
    <property type="project" value="TreeGrafter"/>
</dbReference>
<keyword evidence="4" id="KW-1185">Reference proteome</keyword>
<dbReference type="GO" id="GO:0055088">
    <property type="term" value="P:lipid homeostasis"/>
    <property type="evidence" value="ECO:0007669"/>
    <property type="project" value="TreeGrafter"/>
</dbReference>
<protein>
    <recommendedName>
        <fullName evidence="2">ABC1 atypical kinase-like domain-containing protein</fullName>
    </recommendedName>
</protein>
<reference evidence="4" key="1">
    <citation type="journal article" date="2018" name="Nat. Microbiol.">
        <title>Leveraging single-cell genomics to expand the fungal tree of life.</title>
        <authorList>
            <person name="Ahrendt S.R."/>
            <person name="Quandt C.A."/>
            <person name="Ciobanu D."/>
            <person name="Clum A."/>
            <person name="Salamov A."/>
            <person name="Andreopoulos B."/>
            <person name="Cheng J.F."/>
            <person name="Woyke T."/>
            <person name="Pelin A."/>
            <person name="Henrissat B."/>
            <person name="Reynolds N.K."/>
            <person name="Benny G.L."/>
            <person name="Smith M.E."/>
            <person name="James T.Y."/>
            <person name="Grigoriev I.V."/>
        </authorList>
    </citation>
    <scope>NUCLEOTIDE SEQUENCE [LARGE SCALE GENOMIC DNA]</scope>
    <source>
        <strain evidence="4">ATCC 52028</strain>
    </source>
</reference>
<dbReference type="InterPro" id="IPR004147">
    <property type="entry name" value="ABC1_dom"/>
</dbReference>
<dbReference type="STRING" id="1555241.A0A4P9XFJ7"/>
<dbReference type="InterPro" id="IPR051130">
    <property type="entry name" value="Mito_struct-func_regulator"/>
</dbReference>
<evidence type="ECO:0000259" key="2">
    <source>
        <dbReference type="Pfam" id="PF03109"/>
    </source>
</evidence>
<dbReference type="SUPFAM" id="SSF56112">
    <property type="entry name" value="Protein kinase-like (PK-like)"/>
    <property type="match status" value="1"/>
</dbReference>
<comment type="similarity">
    <text evidence="1">Belongs to the protein kinase superfamily. ADCK protein kinase family.</text>
</comment>
<proteinExistence type="inferred from homology"/>
<evidence type="ECO:0000313" key="3">
    <source>
        <dbReference type="EMBL" id="RKP04352.1"/>
    </source>
</evidence>
<sequence length="453" mass="49563">MTALQRSARAAVAVATIGTDYAWTFGAPGDLTRWLRAHWRLHLARTDGADAGAGDEAAPHADPVAQLCGALSREDRRACHTRSAHRLLALARKNGGIYIKLGQHVSSMAQILPPEYIRILRPLQDQCPMTPVAQLDAMLAQDTGRSIADWFVEFDPRPIGVASLAQVHRARLRDPPPGLSDPWVAVKLQHPALAEHAPIDIATCARLVFLVEKLFPSFRFGWIAEELATSLPVELAFDREAEHARRAAQLFARDPVLRIPAVVWAGPRVLVMEYISGAGKLDDRAFMARTGIEPAHVARELGRVYAQMIFKDGFVHCDPHAGNLTSLIAAATATPTPFDLVLLDHGLYRSLSTPFRLDYARLWASLIAGDRAAIEQRTANLLREWAPGAEAPPIRGATRLGVARSRSEADIIADKIASGEFVLAVAKVLSQLPPELVLLVKTHDLLRHTDEVL</sequence>
<evidence type="ECO:0000256" key="1">
    <source>
        <dbReference type="ARBA" id="ARBA00009670"/>
    </source>
</evidence>
<feature type="domain" description="ABC1 atypical kinase-like" evidence="2">
    <location>
        <begin position="123"/>
        <end position="376"/>
    </location>
</feature>
<dbReference type="EMBL" id="ML014111">
    <property type="protein sequence ID" value="RKP04352.1"/>
    <property type="molecule type" value="Genomic_DNA"/>
</dbReference>
<accession>A0A4P9XFJ7</accession>
<dbReference type="InterPro" id="IPR045307">
    <property type="entry name" value="ADCK1_dom"/>
</dbReference>
<dbReference type="Pfam" id="PF03109">
    <property type="entry name" value="ABC1"/>
    <property type="match status" value="1"/>
</dbReference>
<evidence type="ECO:0000313" key="4">
    <source>
        <dbReference type="Proteomes" id="UP000274922"/>
    </source>
</evidence>
<dbReference type="OrthoDB" id="427480at2759"/>
<dbReference type="InterPro" id="IPR011009">
    <property type="entry name" value="Kinase-like_dom_sf"/>
</dbReference>
<name>A0A4P9XFJ7_9FUNG</name>
<organism evidence="3 4">
    <name type="scientific">Caulochytrium protostelioides</name>
    <dbReference type="NCBI Taxonomy" id="1555241"/>
    <lineage>
        <taxon>Eukaryota</taxon>
        <taxon>Fungi</taxon>
        <taxon>Fungi incertae sedis</taxon>
        <taxon>Chytridiomycota</taxon>
        <taxon>Chytridiomycota incertae sedis</taxon>
        <taxon>Chytridiomycetes</taxon>
        <taxon>Caulochytriales</taxon>
        <taxon>Caulochytriaceae</taxon>
        <taxon>Caulochytrium</taxon>
    </lineage>
</organism>
<dbReference type="PANTHER" id="PTHR43173">
    <property type="entry name" value="ABC1 FAMILY PROTEIN"/>
    <property type="match status" value="1"/>
</dbReference>
<dbReference type="GO" id="GO:0005743">
    <property type="term" value="C:mitochondrial inner membrane"/>
    <property type="evidence" value="ECO:0007669"/>
    <property type="project" value="TreeGrafter"/>
</dbReference>
<gene>
    <name evidence="3" type="ORF">CXG81DRAFT_8471</name>
</gene>
<dbReference type="AlphaFoldDB" id="A0A4P9XFJ7"/>
<dbReference type="CDD" id="cd13969">
    <property type="entry name" value="ADCK1-like"/>
    <property type="match status" value="1"/>
</dbReference>
<dbReference type="Proteomes" id="UP000274922">
    <property type="component" value="Unassembled WGS sequence"/>
</dbReference>
<feature type="non-terminal residue" evidence="3">
    <location>
        <position position="453"/>
    </location>
</feature>